<keyword evidence="7" id="KW-0732">Signal</keyword>
<dbReference type="SUPFAM" id="SSF54897">
    <property type="entry name" value="Protease propeptides/inhibitors"/>
    <property type="match status" value="1"/>
</dbReference>
<organism evidence="10 11">
    <name type="scientific">Pichia californica</name>
    <dbReference type="NCBI Taxonomy" id="460514"/>
    <lineage>
        <taxon>Eukaryota</taxon>
        <taxon>Fungi</taxon>
        <taxon>Dikarya</taxon>
        <taxon>Ascomycota</taxon>
        <taxon>Saccharomycotina</taxon>
        <taxon>Pichiomycetes</taxon>
        <taxon>Pichiales</taxon>
        <taxon>Pichiaceae</taxon>
        <taxon>Pichia</taxon>
    </lineage>
</organism>
<comment type="caution">
    <text evidence="10">The sequence shown here is derived from an EMBL/GenBank/DDBJ whole genome shotgun (WGS) entry which is preliminary data.</text>
</comment>
<feature type="domain" description="Inhibitor I9" evidence="9">
    <location>
        <begin position="28"/>
        <end position="99"/>
    </location>
</feature>
<dbReference type="Gene3D" id="3.40.50.200">
    <property type="entry name" value="Peptidase S8/S53 domain"/>
    <property type="match status" value="1"/>
</dbReference>
<dbReference type="InterPro" id="IPR010259">
    <property type="entry name" value="S8pro/Inhibitor_I9"/>
</dbReference>
<dbReference type="PRINTS" id="PR00723">
    <property type="entry name" value="SUBTILISIN"/>
</dbReference>
<evidence type="ECO:0000256" key="7">
    <source>
        <dbReference type="SAM" id="SignalP"/>
    </source>
</evidence>
<comment type="similarity">
    <text evidence="1 5 6">Belongs to the peptidase S8 family.</text>
</comment>
<dbReference type="SUPFAM" id="SSF52743">
    <property type="entry name" value="Subtilisin-like"/>
    <property type="match status" value="1"/>
</dbReference>
<dbReference type="InterPro" id="IPR015500">
    <property type="entry name" value="Peptidase_S8_subtilisin-rel"/>
</dbReference>
<sequence length="408" mass="44436">MRLLSTLLFFFFLLTFTFAAPINKETERYIIQLKKPEDLDILMAQDDKVRSFAHLRNEIKKVYSIGKEFEGFIGEFSKEVIDRIRSNPLVEFLCHDFPIEALDVSAQYDAPSHLVRLSQEGPVEDDEDSTYYYSEEFQGKGVNVYVIDTGVSTKNPDFEGRAILGPNFSSDLRNIDYIGHGTHVAGIVGSKTYGVAKEVTIHSVKVLDRKGQGTLSAVIEGLEYAVNHHLDSGVPGIANLSLGAARSTILDAAIKAAYDAGLLVVTAAGNNNMNACRTSPAGSPYAITVGSINDKNDQIAHFSNWGNCVDIFASGVEVRSLSNKQDEFQILSGTSMSSPIVAGLAAIIAEQGYDAADIPSEIRNMAVWNAIPSSNLRMRAGTPNAIVNNAVDVSQYSVNMLSNFTLTF</sequence>
<evidence type="ECO:0000313" key="10">
    <source>
        <dbReference type="EMBL" id="KAG0688543.1"/>
    </source>
</evidence>
<dbReference type="AlphaFoldDB" id="A0A9P6WM30"/>
<protein>
    <recommendedName>
        <fullName evidence="12">Peptidase S8/S53 domain-containing protein</fullName>
    </recommendedName>
</protein>
<evidence type="ECO:0000259" key="8">
    <source>
        <dbReference type="Pfam" id="PF00082"/>
    </source>
</evidence>
<dbReference type="OrthoDB" id="206201at2759"/>
<feature type="active site" description="Charge relay system" evidence="5">
    <location>
        <position position="148"/>
    </location>
</feature>
<keyword evidence="2 5" id="KW-0645">Protease</keyword>
<keyword evidence="4 5" id="KW-0720">Serine protease</keyword>
<keyword evidence="3 5" id="KW-0378">Hydrolase</keyword>
<dbReference type="PROSITE" id="PS00137">
    <property type="entry name" value="SUBTILASE_HIS"/>
    <property type="match status" value="1"/>
</dbReference>
<dbReference type="InterPro" id="IPR050131">
    <property type="entry name" value="Peptidase_S8_subtilisin-like"/>
</dbReference>
<dbReference type="PROSITE" id="PS00136">
    <property type="entry name" value="SUBTILASE_ASP"/>
    <property type="match status" value="1"/>
</dbReference>
<dbReference type="InterPro" id="IPR022398">
    <property type="entry name" value="Peptidase_S8_His-AS"/>
</dbReference>
<feature type="domain" description="Peptidase S8/S53" evidence="8">
    <location>
        <begin position="139"/>
        <end position="374"/>
    </location>
</feature>
<feature type="active site" description="Charge relay system" evidence="5">
    <location>
        <position position="335"/>
    </location>
</feature>
<evidence type="ECO:0000313" key="11">
    <source>
        <dbReference type="Proteomes" id="UP000697127"/>
    </source>
</evidence>
<keyword evidence="11" id="KW-1185">Reference proteome</keyword>
<evidence type="ECO:0008006" key="12">
    <source>
        <dbReference type="Google" id="ProtNLM"/>
    </source>
</evidence>
<feature type="active site" description="Charge relay system" evidence="5">
    <location>
        <position position="180"/>
    </location>
</feature>
<feature type="chain" id="PRO_5040135229" description="Peptidase S8/S53 domain-containing protein" evidence="7">
    <location>
        <begin position="20"/>
        <end position="408"/>
    </location>
</feature>
<accession>A0A9P6WM30</accession>
<dbReference type="InterPro" id="IPR023827">
    <property type="entry name" value="Peptidase_S8_Asp-AS"/>
</dbReference>
<dbReference type="FunFam" id="3.40.50.200:FF:000007">
    <property type="entry name" value="Subtilisin-like serine protease"/>
    <property type="match status" value="1"/>
</dbReference>
<dbReference type="Pfam" id="PF05922">
    <property type="entry name" value="Inhibitor_I9"/>
    <property type="match status" value="1"/>
</dbReference>
<dbReference type="InterPro" id="IPR000209">
    <property type="entry name" value="Peptidase_S8/S53_dom"/>
</dbReference>
<dbReference type="PANTHER" id="PTHR43806:SF13">
    <property type="entry name" value="SUBTILASE-TYPE PROTEINASE RRT12"/>
    <property type="match status" value="1"/>
</dbReference>
<evidence type="ECO:0000256" key="1">
    <source>
        <dbReference type="ARBA" id="ARBA00011073"/>
    </source>
</evidence>
<dbReference type="CDD" id="cd04077">
    <property type="entry name" value="Peptidases_S8_PCSK9_ProteinaseK_like"/>
    <property type="match status" value="1"/>
</dbReference>
<dbReference type="GO" id="GO:0006508">
    <property type="term" value="P:proteolysis"/>
    <property type="evidence" value="ECO:0007669"/>
    <property type="project" value="UniProtKB-KW"/>
</dbReference>
<evidence type="ECO:0000256" key="2">
    <source>
        <dbReference type="ARBA" id="ARBA00022670"/>
    </source>
</evidence>
<dbReference type="InterPro" id="IPR036852">
    <property type="entry name" value="Peptidase_S8/S53_dom_sf"/>
</dbReference>
<evidence type="ECO:0000256" key="5">
    <source>
        <dbReference type="PROSITE-ProRule" id="PRU01240"/>
    </source>
</evidence>
<dbReference type="PROSITE" id="PS51892">
    <property type="entry name" value="SUBTILASE"/>
    <property type="match status" value="1"/>
</dbReference>
<name>A0A9P6WM30_9ASCO</name>
<dbReference type="Proteomes" id="UP000697127">
    <property type="component" value="Unassembled WGS sequence"/>
</dbReference>
<dbReference type="InterPro" id="IPR023828">
    <property type="entry name" value="Peptidase_S8_Ser-AS"/>
</dbReference>
<evidence type="ECO:0000256" key="6">
    <source>
        <dbReference type="RuleBase" id="RU003355"/>
    </source>
</evidence>
<evidence type="ECO:0000259" key="9">
    <source>
        <dbReference type="Pfam" id="PF05922"/>
    </source>
</evidence>
<evidence type="ECO:0000256" key="3">
    <source>
        <dbReference type="ARBA" id="ARBA00022801"/>
    </source>
</evidence>
<dbReference type="GO" id="GO:0004252">
    <property type="term" value="F:serine-type endopeptidase activity"/>
    <property type="evidence" value="ECO:0007669"/>
    <property type="project" value="UniProtKB-UniRule"/>
</dbReference>
<dbReference type="PROSITE" id="PS00138">
    <property type="entry name" value="SUBTILASE_SER"/>
    <property type="match status" value="1"/>
</dbReference>
<evidence type="ECO:0000256" key="4">
    <source>
        <dbReference type="ARBA" id="ARBA00022825"/>
    </source>
</evidence>
<dbReference type="PANTHER" id="PTHR43806">
    <property type="entry name" value="PEPTIDASE S8"/>
    <property type="match status" value="1"/>
</dbReference>
<dbReference type="InterPro" id="IPR034193">
    <property type="entry name" value="PCSK9_ProteinaseK-like"/>
</dbReference>
<reference evidence="10" key="1">
    <citation type="submission" date="2020-11" db="EMBL/GenBank/DDBJ databases">
        <title>Kefir isolates.</title>
        <authorList>
            <person name="Marcisauskas S."/>
            <person name="Kim Y."/>
            <person name="Blasche S."/>
        </authorList>
    </citation>
    <scope>NUCLEOTIDE SEQUENCE</scope>
    <source>
        <strain evidence="10">Olga-1</strain>
    </source>
</reference>
<dbReference type="Pfam" id="PF00082">
    <property type="entry name" value="Peptidase_S8"/>
    <property type="match status" value="1"/>
</dbReference>
<dbReference type="EMBL" id="PUHW01000143">
    <property type="protein sequence ID" value="KAG0688543.1"/>
    <property type="molecule type" value="Genomic_DNA"/>
</dbReference>
<gene>
    <name evidence="10" type="ORF">C6P40_000839</name>
</gene>
<feature type="signal peptide" evidence="7">
    <location>
        <begin position="1"/>
        <end position="19"/>
    </location>
</feature>
<proteinExistence type="inferred from homology"/>